<dbReference type="EMBL" id="LGCN01000177">
    <property type="protein sequence ID" value="KOT38447.1"/>
    <property type="molecule type" value="Genomic_DNA"/>
</dbReference>
<dbReference type="SUPFAM" id="SSF52980">
    <property type="entry name" value="Restriction endonuclease-like"/>
    <property type="match status" value="1"/>
</dbReference>
<organism evidence="2 3">
    <name type="scientific">Streptomyces caelestis</name>
    <dbReference type="NCBI Taxonomy" id="36816"/>
    <lineage>
        <taxon>Bacteria</taxon>
        <taxon>Bacillati</taxon>
        <taxon>Actinomycetota</taxon>
        <taxon>Actinomycetes</taxon>
        <taxon>Kitasatosporales</taxon>
        <taxon>Streptomycetaceae</taxon>
        <taxon>Streptomyces</taxon>
    </lineage>
</organism>
<dbReference type="InterPro" id="IPR012296">
    <property type="entry name" value="Nuclease_put_TT1808"/>
</dbReference>
<dbReference type="Pfam" id="PF05685">
    <property type="entry name" value="Uma2"/>
    <property type="match status" value="1"/>
</dbReference>
<sequence length="201" mass="22717">MTVLDDRIAMAESDNTRQLDEMFERLEKMPVPEGYKVEIVGGNVYMTPQRDTHWGIIRRIVRAVEDRFGMDVLVFSDVRIDFPGHENGLCPDVAVLRTSAEKDDEGRWRYEDVEFVFEVISEGTAANDYGPKKAAYATAEVPLYVIADPYQGRCHVYTDPKNGDYVTRTRVDFGDDIDLTGTVADLTVSTDGFPRDRPPLA</sequence>
<dbReference type="Gene3D" id="3.90.1570.10">
    <property type="entry name" value="tt1808, chain A"/>
    <property type="match status" value="1"/>
</dbReference>
<accession>A0A0M9X8V3</accession>
<feature type="domain" description="Putative restriction endonuclease" evidence="1">
    <location>
        <begin position="24"/>
        <end position="187"/>
    </location>
</feature>
<dbReference type="PATRIC" id="fig|36816.3.peg.3360"/>
<dbReference type="Proteomes" id="UP000037773">
    <property type="component" value="Unassembled WGS sequence"/>
</dbReference>
<dbReference type="InterPro" id="IPR011335">
    <property type="entry name" value="Restrct_endonuc-II-like"/>
</dbReference>
<reference evidence="2 3" key="1">
    <citation type="submission" date="2015-07" db="EMBL/GenBank/DDBJ databases">
        <authorList>
            <person name="Noorani M."/>
        </authorList>
    </citation>
    <scope>NUCLEOTIDE SEQUENCE [LARGE SCALE GENOMIC DNA]</scope>
    <source>
        <strain evidence="2 3">NRRL B-24567</strain>
    </source>
</reference>
<evidence type="ECO:0000259" key="1">
    <source>
        <dbReference type="Pfam" id="PF05685"/>
    </source>
</evidence>
<comment type="caution">
    <text evidence="2">The sequence shown here is derived from an EMBL/GenBank/DDBJ whole genome shotgun (WGS) entry which is preliminary data.</text>
</comment>
<keyword evidence="3" id="KW-1185">Reference proteome</keyword>
<evidence type="ECO:0000313" key="3">
    <source>
        <dbReference type="Proteomes" id="UP000037773"/>
    </source>
</evidence>
<dbReference type="PANTHER" id="PTHR35400">
    <property type="entry name" value="SLR1083 PROTEIN"/>
    <property type="match status" value="1"/>
</dbReference>
<dbReference type="CDD" id="cd06260">
    <property type="entry name" value="DUF820-like"/>
    <property type="match status" value="1"/>
</dbReference>
<proteinExistence type="predicted"/>
<evidence type="ECO:0000313" key="2">
    <source>
        <dbReference type="EMBL" id="KOT38447.1"/>
    </source>
</evidence>
<dbReference type="PANTHER" id="PTHR35400:SF3">
    <property type="entry name" value="SLL1072 PROTEIN"/>
    <property type="match status" value="1"/>
</dbReference>
<dbReference type="InterPro" id="IPR008538">
    <property type="entry name" value="Uma2"/>
</dbReference>
<dbReference type="RefSeq" id="WP_030835280.1">
    <property type="nucleotide sequence ID" value="NZ_LGCN01000177.1"/>
</dbReference>
<dbReference type="AlphaFoldDB" id="A0A0M9X8V3"/>
<name>A0A0M9X8V3_9ACTN</name>
<gene>
    <name evidence="2" type="ORF">ADK41_15525</name>
</gene>
<protein>
    <recommendedName>
        <fullName evidence="1">Putative restriction endonuclease domain-containing protein</fullName>
    </recommendedName>
</protein>
<dbReference type="OrthoDB" id="4316356at2"/>